<dbReference type="PRINTS" id="PR00959">
    <property type="entry name" value="MEVGALKINASE"/>
</dbReference>
<dbReference type="OrthoDB" id="9764892at2"/>
<feature type="region of interest" description="Disordered" evidence="7">
    <location>
        <begin position="1"/>
        <end position="31"/>
    </location>
</feature>
<keyword evidence="4" id="KW-0067">ATP-binding</keyword>
<dbReference type="InterPro" id="IPR009023">
    <property type="entry name" value="HMG_CoA_Rdtase_NAD(P)-bd_sf"/>
</dbReference>
<dbReference type="Gene3D" id="3.30.230.10">
    <property type="match status" value="1"/>
</dbReference>
<dbReference type="PROSITE" id="PS50065">
    <property type="entry name" value="HMG_COA_REDUCTASE_4"/>
    <property type="match status" value="1"/>
</dbReference>
<dbReference type="eggNOG" id="COG1257">
    <property type="taxonomic scope" value="Bacteria"/>
</dbReference>
<dbReference type="PANTHER" id="PTHR10572:SF24">
    <property type="entry name" value="3-HYDROXY-3-METHYLGLUTARYL-COENZYME A REDUCTASE"/>
    <property type="match status" value="1"/>
</dbReference>
<dbReference type="PROSITE" id="PS00066">
    <property type="entry name" value="HMG_COA_REDUCTASE_1"/>
    <property type="match status" value="1"/>
</dbReference>
<dbReference type="AlphaFoldDB" id="A6G140"/>
<dbReference type="PROSITE" id="PS01192">
    <property type="entry name" value="HMG_COA_REDUCTASE_3"/>
    <property type="match status" value="1"/>
</dbReference>
<protein>
    <recommendedName>
        <fullName evidence="6">3-hydroxy-3-methylglutaryl coenzyme A reductase</fullName>
        <shortName evidence="6">HMG-CoA reductase</shortName>
        <ecNumber evidence="6">1.1.1.88</ecNumber>
    </recommendedName>
</protein>
<keyword evidence="6" id="KW-0520">NAD</keyword>
<proteinExistence type="inferred from homology"/>
<dbReference type="PROSITE" id="PS00318">
    <property type="entry name" value="HMG_COA_REDUCTASE_2"/>
    <property type="match status" value="1"/>
</dbReference>
<dbReference type="GO" id="GO:0015936">
    <property type="term" value="P:coenzyme A metabolic process"/>
    <property type="evidence" value="ECO:0007669"/>
    <property type="project" value="InterPro"/>
</dbReference>
<evidence type="ECO:0000313" key="11">
    <source>
        <dbReference type="Proteomes" id="UP000005801"/>
    </source>
</evidence>
<comment type="pathway">
    <text evidence="6">Metabolic intermediate metabolism; (R)-mevalonate degradation; (S)-3-hydroxy-3-methylglutaryl-CoA from (R)-mevalonate: step 1/1.</text>
</comment>
<dbReference type="EMBL" id="ABCS01000011">
    <property type="protein sequence ID" value="EDM80335.1"/>
    <property type="molecule type" value="Genomic_DNA"/>
</dbReference>
<accession>A6G140</accession>
<comment type="caution">
    <text evidence="10">The sequence shown here is derived from an EMBL/GenBank/DDBJ whole genome shotgun (WGS) entry which is preliminary data.</text>
</comment>
<gene>
    <name evidence="10" type="ORF">PPSIR1_11185</name>
</gene>
<keyword evidence="3" id="KW-0418">Kinase</keyword>
<keyword evidence="5 6" id="KW-0560">Oxidoreductase</keyword>
<dbReference type="GO" id="GO:0016301">
    <property type="term" value="F:kinase activity"/>
    <property type="evidence" value="ECO:0007669"/>
    <property type="project" value="UniProtKB-KW"/>
</dbReference>
<dbReference type="InterPro" id="IPR020568">
    <property type="entry name" value="Ribosomal_Su5_D2-typ_SF"/>
</dbReference>
<dbReference type="Gene3D" id="1.10.8.660">
    <property type="match status" value="1"/>
</dbReference>
<dbReference type="InterPro" id="IPR036554">
    <property type="entry name" value="GHMP_kinase_C_sf"/>
</dbReference>
<dbReference type="EC" id="1.1.1.88" evidence="6"/>
<dbReference type="PANTHER" id="PTHR10572">
    <property type="entry name" value="3-HYDROXY-3-METHYLGLUTARYL-COENZYME A REDUCTASE"/>
    <property type="match status" value="1"/>
</dbReference>
<dbReference type="STRING" id="391625.PPSIR1_11185"/>
<evidence type="ECO:0000313" key="10">
    <source>
        <dbReference type="EMBL" id="EDM80335.1"/>
    </source>
</evidence>
<organism evidence="10 11">
    <name type="scientific">Plesiocystis pacifica SIR-1</name>
    <dbReference type="NCBI Taxonomy" id="391625"/>
    <lineage>
        <taxon>Bacteria</taxon>
        <taxon>Pseudomonadati</taxon>
        <taxon>Myxococcota</taxon>
        <taxon>Polyangia</taxon>
        <taxon>Nannocystales</taxon>
        <taxon>Nannocystaceae</taxon>
        <taxon>Plesiocystis</taxon>
    </lineage>
</organism>
<dbReference type="SUPFAM" id="SSF55060">
    <property type="entry name" value="GHMP Kinase, C-terminal domain"/>
    <property type="match status" value="1"/>
</dbReference>
<name>A6G140_9BACT</name>
<evidence type="ECO:0000256" key="6">
    <source>
        <dbReference type="RuleBase" id="RU361219"/>
    </source>
</evidence>
<dbReference type="Pfam" id="PF00288">
    <property type="entry name" value="GHMP_kinases_N"/>
    <property type="match status" value="1"/>
</dbReference>
<dbReference type="InterPro" id="IPR013750">
    <property type="entry name" value="GHMP_kinase_C_dom"/>
</dbReference>
<dbReference type="Gene3D" id="3.90.770.10">
    <property type="entry name" value="3-hydroxy-3-methylglutaryl-coenzyme A Reductase, Chain A, domain 2"/>
    <property type="match status" value="2"/>
</dbReference>
<dbReference type="InterPro" id="IPR006204">
    <property type="entry name" value="GHMP_kinase_N_dom"/>
</dbReference>
<dbReference type="Gene3D" id="3.30.70.890">
    <property type="entry name" value="GHMP kinase, C-terminal domain"/>
    <property type="match status" value="1"/>
</dbReference>
<dbReference type="eggNOG" id="COG1577">
    <property type="taxonomic scope" value="Bacteria"/>
</dbReference>
<evidence type="ECO:0000259" key="8">
    <source>
        <dbReference type="Pfam" id="PF00288"/>
    </source>
</evidence>
<comment type="catalytic activity">
    <reaction evidence="6">
        <text>(R)-mevalonate + 2 NAD(+) + CoA = (3S)-3-hydroxy-3-methylglutaryl-CoA + 2 NADH + 2 H(+)</text>
        <dbReference type="Rhea" id="RHEA:14833"/>
        <dbReference type="ChEBI" id="CHEBI:15378"/>
        <dbReference type="ChEBI" id="CHEBI:36464"/>
        <dbReference type="ChEBI" id="CHEBI:43074"/>
        <dbReference type="ChEBI" id="CHEBI:57287"/>
        <dbReference type="ChEBI" id="CHEBI:57540"/>
        <dbReference type="ChEBI" id="CHEBI:57945"/>
        <dbReference type="EC" id="1.1.1.88"/>
    </reaction>
</comment>
<evidence type="ECO:0000256" key="2">
    <source>
        <dbReference type="ARBA" id="ARBA00022741"/>
    </source>
</evidence>
<dbReference type="UniPathway" id="UPA00257">
    <property type="reaction ID" value="UER00367"/>
</dbReference>
<sequence>MSHADDDFFKPTDVPEPGAPVPLNRDDSGARSGVWPWHASQTYTGTVSAPGKAFLIGEYAVLYGHSAIVTAVDVRAHAHAARKQHGERPMPDSPFVAAAVEVVRKWLLDKGYDINLPGPEVLPVVTTVGFTAGNRKLGLGSSAAVTAAVVGWYFAAVGLDPELPSLRAAAETLARDAHAIAQHGRGSGADVSTACFGGTVRFSRPGGVEPVELPEWLAVGFFDAGAPASTGSFVAAVEAGAARDPSTHAAAIDAIAGASERFQAAIAPGFAGGKDAVFAEIAAACKQHNAGLRKLEVLGDITILPPRIQTIIETAEWAGLAAKPSGAGGGDLVAVFAKDAAALDHLGVELYYEHQIAFIRKLSIRAPGLRSEARPPVNSRIRGLFKRSIAERRVAISVASGLDHARFSAAEATALGSERADHMIENVIGALTLPLGVATNFCINGRDYLIPMCVEEASVVAAASNAAKMIRSGGGFAGFSDPPWMIAQIQLVRDAACDQGKSQAEVIAAIEGAKAELLAMGDEAHPRLVARGGGSRDVEVRRLDEDTLVVHVLVDCRDAMGANLINTVAEVVSPRLAALSGWRPVLRILSNLADRRASHISAHVPVEALATGKLDGPTVASRIEEASRFAELDPYRATTHNKGIMNGVDAVVLATGNDWRAMEASAHAYAVKDGRYGPLAIWRTEADASGAIVSLRGELSLPTAVGVVGGATRSHPTARLAIELLGHPSGTELGLIMGAAGLASNLAALRALATEGIQRGHMSLHARAVAVAAGARGAEVESIAQRLIDVGEIKPERAKALLDEHRAPKR</sequence>
<dbReference type="GO" id="GO:0005524">
    <property type="term" value="F:ATP binding"/>
    <property type="evidence" value="ECO:0007669"/>
    <property type="project" value="UniProtKB-KW"/>
</dbReference>
<evidence type="ECO:0000256" key="7">
    <source>
        <dbReference type="SAM" id="MobiDB-lite"/>
    </source>
</evidence>
<evidence type="ECO:0000256" key="4">
    <source>
        <dbReference type="ARBA" id="ARBA00022840"/>
    </source>
</evidence>
<dbReference type="Proteomes" id="UP000005801">
    <property type="component" value="Unassembled WGS sequence"/>
</dbReference>
<evidence type="ECO:0000259" key="9">
    <source>
        <dbReference type="Pfam" id="PF08544"/>
    </source>
</evidence>
<feature type="domain" description="GHMP kinase N-terminal" evidence="8">
    <location>
        <begin position="135"/>
        <end position="198"/>
    </location>
</feature>
<dbReference type="SUPFAM" id="SSF55035">
    <property type="entry name" value="NAD-binding domain of HMG-CoA reductase"/>
    <property type="match status" value="1"/>
</dbReference>
<keyword evidence="2" id="KW-0547">Nucleotide-binding</keyword>
<dbReference type="InterPro" id="IPR002202">
    <property type="entry name" value="HMG_CoA_Rdtase"/>
</dbReference>
<dbReference type="GO" id="GO:0140643">
    <property type="term" value="F:hydroxymethylglutaryl-CoA reductase (NADH) activity"/>
    <property type="evidence" value="ECO:0007669"/>
    <property type="project" value="UniProtKB-EC"/>
</dbReference>
<dbReference type="CDD" id="cd00644">
    <property type="entry name" value="HMG-CoA_reductase_classII"/>
    <property type="match status" value="1"/>
</dbReference>
<dbReference type="InterPro" id="IPR009029">
    <property type="entry name" value="HMG_CoA_Rdtase_sub-bd_dom_sf"/>
</dbReference>
<keyword evidence="11" id="KW-1185">Reference proteome</keyword>
<dbReference type="GO" id="GO:0004420">
    <property type="term" value="F:hydroxymethylglutaryl-CoA reductase (NADPH) activity"/>
    <property type="evidence" value="ECO:0007669"/>
    <property type="project" value="InterPro"/>
</dbReference>
<dbReference type="RefSeq" id="WP_006970439.1">
    <property type="nucleotide sequence ID" value="NZ_ABCS01000011.1"/>
</dbReference>
<dbReference type="InterPro" id="IPR023074">
    <property type="entry name" value="HMG_CoA_Rdtase_cat_sf"/>
</dbReference>
<dbReference type="Pfam" id="PF08544">
    <property type="entry name" value="GHMP_kinases_C"/>
    <property type="match status" value="1"/>
</dbReference>
<dbReference type="NCBIfam" id="TIGR00532">
    <property type="entry name" value="HMG_CoA_R_NAD"/>
    <property type="match status" value="1"/>
</dbReference>
<evidence type="ECO:0000256" key="5">
    <source>
        <dbReference type="ARBA" id="ARBA00023002"/>
    </source>
</evidence>
<comment type="similarity">
    <text evidence="1 6">Belongs to the HMG-CoA reductase family.</text>
</comment>
<feature type="domain" description="GHMP kinase C-terminal" evidence="9">
    <location>
        <begin position="286"/>
        <end position="344"/>
    </location>
</feature>
<keyword evidence="3" id="KW-0808">Transferase</keyword>
<dbReference type="SUPFAM" id="SSF56542">
    <property type="entry name" value="Substrate-binding domain of HMG-CoA reductase"/>
    <property type="match status" value="1"/>
</dbReference>
<evidence type="ECO:0000256" key="3">
    <source>
        <dbReference type="ARBA" id="ARBA00022777"/>
    </source>
</evidence>
<dbReference type="InterPro" id="IPR004553">
    <property type="entry name" value="HMG_CoA_Rdtase_bac-typ"/>
</dbReference>
<dbReference type="InterPro" id="IPR023076">
    <property type="entry name" value="HMG_CoA_Rdtase_CS"/>
</dbReference>
<dbReference type="SUPFAM" id="SSF54211">
    <property type="entry name" value="Ribosomal protein S5 domain 2-like"/>
    <property type="match status" value="1"/>
</dbReference>
<dbReference type="Pfam" id="PF00368">
    <property type="entry name" value="HMG-CoA_red"/>
    <property type="match status" value="1"/>
</dbReference>
<reference evidence="10 11" key="1">
    <citation type="submission" date="2007-06" db="EMBL/GenBank/DDBJ databases">
        <authorList>
            <person name="Shimkets L."/>
            <person name="Ferriera S."/>
            <person name="Johnson J."/>
            <person name="Kravitz S."/>
            <person name="Beeson K."/>
            <person name="Sutton G."/>
            <person name="Rogers Y.-H."/>
            <person name="Friedman R."/>
            <person name="Frazier M."/>
            <person name="Venter J.C."/>
        </authorList>
    </citation>
    <scope>NUCLEOTIDE SEQUENCE [LARGE SCALE GENOMIC DNA]</scope>
    <source>
        <strain evidence="10 11">SIR-1</strain>
    </source>
</reference>
<dbReference type="InterPro" id="IPR014721">
    <property type="entry name" value="Ribsml_uS5_D2-typ_fold_subgr"/>
</dbReference>
<evidence type="ECO:0000256" key="1">
    <source>
        <dbReference type="ARBA" id="ARBA00007661"/>
    </source>
</evidence>
<feature type="compositionally biased region" description="Basic and acidic residues" evidence="7">
    <location>
        <begin position="1"/>
        <end position="10"/>
    </location>
</feature>